<dbReference type="PRINTS" id="PR00032">
    <property type="entry name" value="HTHARAC"/>
</dbReference>
<dbReference type="InterPro" id="IPR018060">
    <property type="entry name" value="HTH_AraC"/>
</dbReference>
<evidence type="ECO:0000256" key="1">
    <source>
        <dbReference type="ARBA" id="ARBA00023015"/>
    </source>
</evidence>
<keyword evidence="2" id="KW-0238">DNA-binding</keyword>
<evidence type="ECO:0000259" key="4">
    <source>
        <dbReference type="PROSITE" id="PS01124"/>
    </source>
</evidence>
<dbReference type="Proteomes" id="UP000526003">
    <property type="component" value="Unassembled WGS sequence"/>
</dbReference>
<feature type="domain" description="HTH araC/xylS-type" evidence="4">
    <location>
        <begin position="231"/>
        <end position="329"/>
    </location>
</feature>
<name>A0A7X1KW19_9PSED</name>
<keyword evidence="6" id="KW-1185">Reference proteome</keyword>
<dbReference type="EMBL" id="JACMYG010000002">
    <property type="protein sequence ID" value="MBC2688747.1"/>
    <property type="molecule type" value="Genomic_DNA"/>
</dbReference>
<dbReference type="SMART" id="SM00342">
    <property type="entry name" value="HTH_ARAC"/>
    <property type="match status" value="1"/>
</dbReference>
<dbReference type="Gene3D" id="1.10.10.60">
    <property type="entry name" value="Homeodomain-like"/>
    <property type="match status" value="1"/>
</dbReference>
<dbReference type="GO" id="GO:0000976">
    <property type="term" value="F:transcription cis-regulatory region binding"/>
    <property type="evidence" value="ECO:0007669"/>
    <property type="project" value="TreeGrafter"/>
</dbReference>
<dbReference type="InterPro" id="IPR018062">
    <property type="entry name" value="HTH_AraC-typ_CS"/>
</dbReference>
<comment type="caution">
    <text evidence="5">The sequence shown here is derived from an EMBL/GenBank/DDBJ whole genome shotgun (WGS) entry which is preliminary data.</text>
</comment>
<protein>
    <submittedName>
        <fullName evidence="5">Helix-turn-helix domain-containing protein</fullName>
    </submittedName>
</protein>
<reference evidence="5 6" key="1">
    <citation type="submission" date="2020-08" db="EMBL/GenBank/DDBJ databases">
        <title>Pseudomonas sp. nov.</title>
        <authorList>
            <person name="Gieschler S."/>
            <person name="Fiedler G."/>
            <person name="Brinks E."/>
            <person name="Boehnlein C."/>
            <person name="Franz C.M.A.P."/>
            <person name="Kabisch J."/>
        </authorList>
    </citation>
    <scope>NUCLEOTIDE SEQUENCE [LARGE SCALE GENOMIC DNA]</scope>
    <source>
        <strain evidence="5 6">MBT-1</strain>
    </source>
</reference>
<dbReference type="Pfam" id="PF12833">
    <property type="entry name" value="HTH_18"/>
    <property type="match status" value="1"/>
</dbReference>
<dbReference type="GO" id="GO:0005829">
    <property type="term" value="C:cytosol"/>
    <property type="evidence" value="ECO:0007669"/>
    <property type="project" value="TreeGrafter"/>
</dbReference>
<dbReference type="PROSITE" id="PS00041">
    <property type="entry name" value="HTH_ARAC_FAMILY_1"/>
    <property type="match status" value="1"/>
</dbReference>
<gene>
    <name evidence="5" type="ORF">H7995_02910</name>
</gene>
<dbReference type="InterPro" id="IPR032687">
    <property type="entry name" value="AraC-type_N"/>
</dbReference>
<proteinExistence type="predicted"/>
<accession>A0A7X1KW19</accession>
<dbReference type="InterPro" id="IPR009057">
    <property type="entry name" value="Homeodomain-like_sf"/>
</dbReference>
<sequence length="337" mass="37653">MFLLRSGAIEGYSPLVSQLGENPVNLLRDAGMVVAQLRQPNSYLSYEKTADLLDETARQCREPLFGLRLASCQNLLAIGEVALSGSGQATVADALDFARQYLYLHASGLHLERSKRGERAEVRLSFDFTNERGLLHLSQLSAAQLFNAVKILTGVDSPHIRLHLQQGAVKSPGWQAANAYGKVRFDSAFDGISFPVEYLKRSPQANEDLMREHLLHRMQLLKTQYPDNLKAQVCHLIGSLLHTGECGIDAVSSSLGVQPRVLQKRLQCEDTSFSRLLQETRLEIAKQNLLRDKTSITDLALNLGYADVSVFSRHFKQWTGLSPRNWRAEQQPSAELR</sequence>
<organism evidence="5 6">
    <name type="scientific">Pseudomonas kielensis</name>
    <dbReference type="NCBI Taxonomy" id="2762577"/>
    <lineage>
        <taxon>Bacteria</taxon>
        <taxon>Pseudomonadati</taxon>
        <taxon>Pseudomonadota</taxon>
        <taxon>Gammaproteobacteria</taxon>
        <taxon>Pseudomonadales</taxon>
        <taxon>Pseudomonadaceae</taxon>
        <taxon>Pseudomonas</taxon>
    </lineage>
</organism>
<dbReference type="AlphaFoldDB" id="A0A7X1KW19"/>
<dbReference type="PROSITE" id="PS01124">
    <property type="entry name" value="HTH_ARAC_FAMILY_2"/>
    <property type="match status" value="1"/>
</dbReference>
<dbReference type="PANTHER" id="PTHR47894:SF4">
    <property type="entry name" value="HTH-TYPE TRANSCRIPTIONAL REGULATOR GADX"/>
    <property type="match status" value="1"/>
</dbReference>
<evidence type="ECO:0000313" key="6">
    <source>
        <dbReference type="Proteomes" id="UP000526003"/>
    </source>
</evidence>
<dbReference type="SUPFAM" id="SSF46689">
    <property type="entry name" value="Homeodomain-like"/>
    <property type="match status" value="1"/>
</dbReference>
<dbReference type="InterPro" id="IPR020449">
    <property type="entry name" value="Tscrpt_reg_AraC-type_HTH"/>
</dbReference>
<evidence type="ECO:0000256" key="3">
    <source>
        <dbReference type="ARBA" id="ARBA00023163"/>
    </source>
</evidence>
<dbReference type="Pfam" id="PF12625">
    <property type="entry name" value="Arabinose_bd"/>
    <property type="match status" value="1"/>
</dbReference>
<dbReference type="PANTHER" id="PTHR47894">
    <property type="entry name" value="HTH-TYPE TRANSCRIPTIONAL REGULATOR GADX"/>
    <property type="match status" value="1"/>
</dbReference>
<keyword evidence="3" id="KW-0804">Transcription</keyword>
<evidence type="ECO:0000313" key="5">
    <source>
        <dbReference type="EMBL" id="MBC2688747.1"/>
    </source>
</evidence>
<dbReference type="GO" id="GO:0003700">
    <property type="term" value="F:DNA-binding transcription factor activity"/>
    <property type="evidence" value="ECO:0007669"/>
    <property type="project" value="InterPro"/>
</dbReference>
<keyword evidence="1" id="KW-0805">Transcription regulation</keyword>
<evidence type="ECO:0000256" key="2">
    <source>
        <dbReference type="ARBA" id="ARBA00023125"/>
    </source>
</evidence>
<dbReference type="GO" id="GO:0009893">
    <property type="term" value="P:positive regulation of metabolic process"/>
    <property type="evidence" value="ECO:0007669"/>
    <property type="project" value="UniProtKB-ARBA"/>
</dbReference>
<dbReference type="RefSeq" id="WP_182340395.1">
    <property type="nucleotide sequence ID" value="NZ_CP090311.1"/>
</dbReference>